<dbReference type="InterPro" id="IPR005302">
    <property type="entry name" value="MoCF_Sase_C"/>
</dbReference>
<dbReference type="EMBL" id="JAAWVN010028086">
    <property type="protein sequence ID" value="MBN3294795.1"/>
    <property type="molecule type" value="Genomic_DNA"/>
</dbReference>
<dbReference type="Pfam" id="PF03473">
    <property type="entry name" value="MOSC"/>
    <property type="match status" value="1"/>
</dbReference>
<keyword evidence="6" id="KW-1185">Reference proteome</keyword>
<dbReference type="InterPro" id="IPR005303">
    <property type="entry name" value="MOCOS_middle"/>
</dbReference>
<dbReference type="InterPro" id="IPR015424">
    <property type="entry name" value="PyrdxlP-dep_Trfase"/>
</dbReference>
<evidence type="ECO:0000313" key="6">
    <source>
        <dbReference type="Proteomes" id="UP001166052"/>
    </source>
</evidence>
<feature type="non-terminal residue" evidence="5">
    <location>
        <position position="882"/>
    </location>
</feature>
<dbReference type="InterPro" id="IPR015421">
    <property type="entry name" value="PyrdxlP-dep_Trfase_major"/>
</dbReference>
<reference evidence="5" key="1">
    <citation type="journal article" date="2021" name="Cell">
        <title>Tracing the genetic footprints of vertebrate landing in non-teleost ray-finned fishes.</title>
        <authorList>
            <person name="Bi X."/>
            <person name="Wang K."/>
            <person name="Yang L."/>
            <person name="Pan H."/>
            <person name="Jiang H."/>
            <person name="Wei Q."/>
            <person name="Fang M."/>
            <person name="Yu H."/>
            <person name="Zhu C."/>
            <person name="Cai Y."/>
            <person name="He Y."/>
            <person name="Gan X."/>
            <person name="Zeng H."/>
            <person name="Yu D."/>
            <person name="Zhu Y."/>
            <person name="Jiang H."/>
            <person name="Qiu Q."/>
            <person name="Yang H."/>
            <person name="Zhang Y.E."/>
            <person name="Wang W."/>
            <person name="Zhu M."/>
            <person name="He S."/>
            <person name="Zhang G."/>
        </authorList>
    </citation>
    <scope>NUCLEOTIDE SEQUENCE</scope>
    <source>
        <strain evidence="5">Bchr_001</strain>
    </source>
</reference>
<evidence type="ECO:0000256" key="1">
    <source>
        <dbReference type="ARBA" id="ARBA00022679"/>
    </source>
</evidence>
<dbReference type="InterPro" id="IPR028886">
    <property type="entry name" value="MoCo_sulfurase"/>
</dbReference>
<accession>A0ABS2Z8Y6</accession>
<dbReference type="PANTHER" id="PTHR14237:SF80">
    <property type="entry name" value="MOLYBDENUM COFACTOR SULFURASE"/>
    <property type="match status" value="1"/>
</dbReference>
<dbReference type="Gene3D" id="3.40.640.10">
    <property type="entry name" value="Type I PLP-dependent aspartate aminotransferase-like (Major domain)"/>
    <property type="match status" value="1"/>
</dbReference>
<keyword evidence="3" id="KW-0501">Molybdenum cofactor biosynthesis</keyword>
<keyword evidence="1" id="KW-0808">Transferase</keyword>
<organism evidence="5 6">
    <name type="scientific">Polypterus senegalus</name>
    <name type="common">Senegal bichir</name>
    <dbReference type="NCBI Taxonomy" id="55291"/>
    <lineage>
        <taxon>Eukaryota</taxon>
        <taxon>Metazoa</taxon>
        <taxon>Chordata</taxon>
        <taxon>Craniata</taxon>
        <taxon>Vertebrata</taxon>
        <taxon>Euteleostomi</taxon>
        <taxon>Actinopterygii</taxon>
        <taxon>Polypteriformes</taxon>
        <taxon>Polypteridae</taxon>
        <taxon>Polypterus</taxon>
    </lineage>
</organism>
<keyword evidence="2" id="KW-0663">Pyridoxal phosphate</keyword>
<evidence type="ECO:0000256" key="3">
    <source>
        <dbReference type="ARBA" id="ARBA00023150"/>
    </source>
</evidence>
<dbReference type="Gene3D" id="3.90.1150.10">
    <property type="entry name" value="Aspartate Aminotransferase, domain 1"/>
    <property type="match status" value="1"/>
</dbReference>
<dbReference type="PROSITE" id="PS51340">
    <property type="entry name" value="MOSC"/>
    <property type="match status" value="1"/>
</dbReference>
<name>A0ABS2Z8Y6_POLSE</name>
<evidence type="ECO:0000259" key="4">
    <source>
        <dbReference type="PROSITE" id="PS51340"/>
    </source>
</evidence>
<dbReference type="HAMAP" id="MF_03050">
    <property type="entry name" value="MOCOS"/>
    <property type="match status" value="1"/>
</dbReference>
<dbReference type="InterPro" id="IPR011037">
    <property type="entry name" value="Pyrv_Knase-like_insert_dom_sf"/>
</dbReference>
<dbReference type="SUPFAM" id="SSF50800">
    <property type="entry name" value="PK beta-barrel domain-like"/>
    <property type="match status" value="1"/>
</dbReference>
<evidence type="ECO:0000313" key="5">
    <source>
        <dbReference type="EMBL" id="MBN3294795.1"/>
    </source>
</evidence>
<dbReference type="InterPro" id="IPR015422">
    <property type="entry name" value="PyrdxlP-dep_Trfase_small"/>
</dbReference>
<comment type="caution">
    <text evidence="5">The sequence shown here is derived from an EMBL/GenBank/DDBJ whole genome shotgun (WGS) entry which is preliminary data.</text>
</comment>
<dbReference type="Proteomes" id="UP001166052">
    <property type="component" value="Unassembled WGS sequence"/>
</dbReference>
<dbReference type="Pfam" id="PF00266">
    <property type="entry name" value="Aminotran_5"/>
    <property type="match status" value="1"/>
</dbReference>
<sequence length="882" mass="98371">MAQHGQLSSLQYLSSFHYFQRISPHYGYEGDLQVMKEKEFSRIKDITYLDHAGATLFPQSQVKNFMKDLEENVYGNPHSHNMSSQLTRDTVERVRYRILQHFSVSPEEYTVIFTSGCTAAIKLVAESFPWIPTGNDGPGSLFCYLTDNHTSVIGIRGLLSQMGVSVLPVNPKDVWYLEQDSQSMINDEEDCRTPHLLCYPAQSNFSGTKYPLNYIHALQAQKLHPFSRTPGQWFTLLDAASFVSCSHLDLRAYPADFVTISFYKIFGFPSGLGALLVHNNCGKILKKSYFGGGTAAAYLPKEDFFIPKPSLSDRFEDGTVSFLDIIALNHGFNSLEKLTGGMQNIQRHTFGLARYAYVILATLQHANGKPVVRIYSDTEFEDPSTQGAIINFNILDDNGNIIGYSKVDKLASLHNIHLRTGCFCNMGACQLHLGISNQGIKKNLQAGHICGDNIDIVDGQPTGSVRISFGYMSTFEDVQTFLKFIVESFARGPVRADEAMILTCSISGTDDETSGLASSFNCRIHVDTLPDTSRSRQRQTVDSITSSHQNASYVSAAVNMAPKVDYEEEAKKDGILVTQMTHSECADVPNRLTNIFLYPIKSCGAFQVTSWPVGPRGLKYDRSWMVVNLNGVCLSQKQEPQLCQIIPYINLRENTLTLRAPGINDFTIPLDGVSEVLQDEVFQSKVCGDRVKAQDCGDEVASWLSLFLGRQCRLLKQCRDFARSAWKTHVQGQSSSQPAHLSLANEAQYLLINRASVLHLQHEISKRNECIPEQTPSMEQLIARFRANFVIQGAEPFEEDNWTDVHIGGTSFQVVGQCTRCQMICIDQSSGTKNQELLQSLSSCRDGKIAFGVYLLQNKLESDMESQDLLVGCPVFPKVQVN</sequence>
<protein>
    <submittedName>
        <fullName evidence="5">MOCOS sulfurase</fullName>
    </submittedName>
</protein>
<feature type="domain" description="MOSC" evidence="4">
    <location>
        <begin position="716"/>
        <end position="878"/>
    </location>
</feature>
<dbReference type="SUPFAM" id="SSF141673">
    <property type="entry name" value="MOSC N-terminal domain-like"/>
    <property type="match status" value="1"/>
</dbReference>
<dbReference type="PANTHER" id="PTHR14237">
    <property type="entry name" value="MOLYBDOPTERIN COFACTOR SULFURASE MOSC"/>
    <property type="match status" value="1"/>
</dbReference>
<dbReference type="SUPFAM" id="SSF53383">
    <property type="entry name" value="PLP-dependent transferases"/>
    <property type="match status" value="1"/>
</dbReference>
<dbReference type="Pfam" id="PF03476">
    <property type="entry name" value="MOSC_N"/>
    <property type="match status" value="1"/>
</dbReference>
<gene>
    <name evidence="5" type="primary">Mocos</name>
    <name evidence="5" type="ORF">GTO92_0002331</name>
</gene>
<proteinExistence type="inferred from homology"/>
<dbReference type="InterPro" id="IPR000192">
    <property type="entry name" value="Aminotrans_V_dom"/>
</dbReference>
<feature type="non-terminal residue" evidence="5">
    <location>
        <position position="1"/>
    </location>
</feature>
<evidence type="ECO:0000256" key="2">
    <source>
        <dbReference type="ARBA" id="ARBA00022898"/>
    </source>
</evidence>